<accession>A0ABP8U9I3</accession>
<organism evidence="3 4">
    <name type="scientific">Actinoallomurus vinaceus</name>
    <dbReference type="NCBI Taxonomy" id="1080074"/>
    <lineage>
        <taxon>Bacteria</taxon>
        <taxon>Bacillati</taxon>
        <taxon>Actinomycetota</taxon>
        <taxon>Actinomycetes</taxon>
        <taxon>Streptosporangiales</taxon>
        <taxon>Thermomonosporaceae</taxon>
        <taxon>Actinoallomurus</taxon>
    </lineage>
</organism>
<dbReference type="Pfam" id="PF02195">
    <property type="entry name" value="ParB_N"/>
    <property type="match status" value="1"/>
</dbReference>
<evidence type="ECO:0000313" key="3">
    <source>
        <dbReference type="EMBL" id="GAA4626955.1"/>
    </source>
</evidence>
<feature type="region of interest" description="Disordered" evidence="1">
    <location>
        <begin position="158"/>
        <end position="185"/>
    </location>
</feature>
<comment type="caution">
    <text evidence="3">The sequence shown here is derived from an EMBL/GenBank/DDBJ whole genome shotgun (WGS) entry which is preliminary data.</text>
</comment>
<evidence type="ECO:0000259" key="2">
    <source>
        <dbReference type="SMART" id="SM00470"/>
    </source>
</evidence>
<dbReference type="PANTHER" id="PTHR33375:SF1">
    <property type="entry name" value="CHROMOSOME-PARTITIONING PROTEIN PARB-RELATED"/>
    <property type="match status" value="1"/>
</dbReference>
<keyword evidence="4" id="KW-1185">Reference proteome</keyword>
<proteinExistence type="predicted"/>
<dbReference type="InterPro" id="IPR003115">
    <property type="entry name" value="ParB_N"/>
</dbReference>
<feature type="domain" description="ParB-like N-terminal" evidence="2">
    <location>
        <begin position="10"/>
        <end position="93"/>
    </location>
</feature>
<dbReference type="SMART" id="SM00470">
    <property type="entry name" value="ParB"/>
    <property type="match status" value="1"/>
</dbReference>
<dbReference type="EMBL" id="BAABHK010000004">
    <property type="protein sequence ID" value="GAA4626955.1"/>
    <property type="molecule type" value="Genomic_DNA"/>
</dbReference>
<dbReference type="Proteomes" id="UP001501442">
    <property type="component" value="Unassembled WGS sequence"/>
</dbReference>
<dbReference type="PANTHER" id="PTHR33375">
    <property type="entry name" value="CHROMOSOME-PARTITIONING PROTEIN PARB-RELATED"/>
    <property type="match status" value="1"/>
</dbReference>
<evidence type="ECO:0000313" key="4">
    <source>
        <dbReference type="Proteomes" id="UP001501442"/>
    </source>
</evidence>
<sequence length="241" mass="24793">MAQIASQAYEVVPLDGLKQHPENPNEGDVGAISESIEENDFYGAVIMQKSTGYVLAGNHRFRAAAAAGLAELPAIVVDVTDEQARKILVADNRIGKLASWNEPELAGLLSDILAESGDLAGTGYDNDDLDDLLRRTGMLGQQASGFLDDYIGGGEAAGGDSAADGQAADGAAGAEDDAAADEEPAAGGVGDYVQVAWTISPEDRDVVKAALKLAQGLNGLETSAAALVAIARQYLEEHPAG</sequence>
<feature type="compositionally biased region" description="Low complexity" evidence="1">
    <location>
        <begin position="158"/>
        <end position="173"/>
    </location>
</feature>
<name>A0ABP8U9I3_9ACTN</name>
<dbReference type="InterPro" id="IPR050336">
    <property type="entry name" value="Chromosome_partition/occlusion"/>
</dbReference>
<reference evidence="4" key="1">
    <citation type="journal article" date="2019" name="Int. J. Syst. Evol. Microbiol.">
        <title>The Global Catalogue of Microorganisms (GCM) 10K type strain sequencing project: providing services to taxonomists for standard genome sequencing and annotation.</title>
        <authorList>
            <consortium name="The Broad Institute Genomics Platform"/>
            <consortium name="The Broad Institute Genome Sequencing Center for Infectious Disease"/>
            <person name="Wu L."/>
            <person name="Ma J."/>
        </authorList>
    </citation>
    <scope>NUCLEOTIDE SEQUENCE [LARGE SCALE GENOMIC DNA]</scope>
    <source>
        <strain evidence="4">JCM 17939</strain>
    </source>
</reference>
<dbReference type="RefSeq" id="WP_345432118.1">
    <property type="nucleotide sequence ID" value="NZ_BAABHK010000004.1"/>
</dbReference>
<evidence type="ECO:0000256" key="1">
    <source>
        <dbReference type="SAM" id="MobiDB-lite"/>
    </source>
</evidence>
<feature type="compositionally biased region" description="Acidic residues" evidence="1">
    <location>
        <begin position="174"/>
        <end position="184"/>
    </location>
</feature>
<dbReference type="InterPro" id="IPR036086">
    <property type="entry name" value="ParB/Sulfiredoxin_sf"/>
</dbReference>
<dbReference type="Gene3D" id="3.90.1530.10">
    <property type="entry name" value="Conserved hypothetical protein from pyrococcus furiosus pfu- 392566-001, ParB domain"/>
    <property type="match status" value="1"/>
</dbReference>
<protein>
    <recommendedName>
        <fullName evidence="2">ParB-like N-terminal domain-containing protein</fullName>
    </recommendedName>
</protein>
<dbReference type="SUPFAM" id="SSF110849">
    <property type="entry name" value="ParB/Sulfiredoxin"/>
    <property type="match status" value="1"/>
</dbReference>
<gene>
    <name evidence="3" type="ORF">GCM10023196_037280</name>
</gene>